<evidence type="ECO:0000256" key="1">
    <source>
        <dbReference type="SAM" id="Coils"/>
    </source>
</evidence>
<feature type="compositionally biased region" description="Basic and acidic residues" evidence="2">
    <location>
        <begin position="61"/>
        <end position="70"/>
    </location>
</feature>
<dbReference type="PANTHER" id="PTHR47080:SF1">
    <property type="entry name" value="CHROMOSOME 16 OPEN READING FRAME 96"/>
    <property type="match status" value="1"/>
</dbReference>
<protein>
    <submittedName>
        <fullName evidence="5">Uncharacterized protein LOC116297676</fullName>
    </submittedName>
</protein>
<feature type="compositionally biased region" description="Basic and acidic residues" evidence="2">
    <location>
        <begin position="915"/>
        <end position="928"/>
    </location>
</feature>
<feature type="coiled-coil region" evidence="1">
    <location>
        <begin position="567"/>
        <end position="601"/>
    </location>
</feature>
<dbReference type="GeneID" id="116297676"/>
<dbReference type="RefSeq" id="XP_031561809.1">
    <property type="nucleotide sequence ID" value="XM_031705949.1"/>
</dbReference>
<dbReference type="KEGG" id="aten:116297676"/>
<gene>
    <name evidence="5" type="primary">LOC116297676</name>
</gene>
<evidence type="ECO:0000259" key="3">
    <source>
        <dbReference type="Pfam" id="PF16043"/>
    </source>
</evidence>
<feature type="compositionally biased region" description="Basic and acidic residues" evidence="2">
    <location>
        <begin position="893"/>
        <end position="907"/>
    </location>
</feature>
<feature type="compositionally biased region" description="Acidic residues" evidence="2">
    <location>
        <begin position="91"/>
        <end position="103"/>
    </location>
</feature>
<dbReference type="PANTHER" id="PTHR47080">
    <property type="entry name" value="CHROMOSOME 16 OPEN READING FRAME 96"/>
    <property type="match status" value="1"/>
</dbReference>
<feature type="region of interest" description="Disordered" evidence="2">
    <location>
        <begin position="791"/>
        <end position="942"/>
    </location>
</feature>
<feature type="compositionally biased region" description="Polar residues" evidence="2">
    <location>
        <begin position="320"/>
        <end position="331"/>
    </location>
</feature>
<keyword evidence="1" id="KW-0175">Coiled coil</keyword>
<dbReference type="Proteomes" id="UP000515163">
    <property type="component" value="Unplaced"/>
</dbReference>
<evidence type="ECO:0000313" key="5">
    <source>
        <dbReference type="RefSeq" id="XP_031561809.1"/>
    </source>
</evidence>
<feature type="region of interest" description="Disordered" evidence="2">
    <location>
        <begin position="290"/>
        <end position="335"/>
    </location>
</feature>
<feature type="compositionally biased region" description="Basic and acidic residues" evidence="2">
    <location>
        <begin position="81"/>
        <end position="90"/>
    </location>
</feature>
<accession>A0A6P8HZK5</accession>
<organism evidence="4 5">
    <name type="scientific">Actinia tenebrosa</name>
    <name type="common">Australian red waratah sea anemone</name>
    <dbReference type="NCBI Taxonomy" id="6105"/>
    <lineage>
        <taxon>Eukaryota</taxon>
        <taxon>Metazoa</taxon>
        <taxon>Cnidaria</taxon>
        <taxon>Anthozoa</taxon>
        <taxon>Hexacorallia</taxon>
        <taxon>Actiniaria</taxon>
        <taxon>Actiniidae</taxon>
        <taxon>Actinia</taxon>
    </lineage>
</organism>
<dbReference type="InterPro" id="IPR032013">
    <property type="entry name" value="DUF4795"/>
</dbReference>
<dbReference type="OrthoDB" id="5981048at2759"/>
<feature type="region of interest" description="Disordered" evidence="2">
    <location>
        <begin position="56"/>
        <end position="145"/>
    </location>
</feature>
<keyword evidence="4" id="KW-1185">Reference proteome</keyword>
<name>A0A6P8HZK5_ACTTE</name>
<feature type="compositionally biased region" description="Basic and acidic residues" evidence="2">
    <location>
        <begin position="104"/>
        <end position="145"/>
    </location>
</feature>
<dbReference type="AlphaFoldDB" id="A0A6P8HZK5"/>
<dbReference type="FunCoup" id="A0A6P8HZK5">
    <property type="interactions" value="21"/>
</dbReference>
<dbReference type="Pfam" id="PF16043">
    <property type="entry name" value="DUF4795"/>
    <property type="match status" value="1"/>
</dbReference>
<dbReference type="InParanoid" id="A0A6P8HZK5"/>
<evidence type="ECO:0000313" key="4">
    <source>
        <dbReference type="Proteomes" id="UP000515163"/>
    </source>
</evidence>
<feature type="coiled-coil region" evidence="1">
    <location>
        <begin position="229"/>
        <end position="256"/>
    </location>
</feature>
<sequence length="993" mass="112633">MGVADVERLHNLVDLSLKSQEFGIVNFKGLHELLHGILTHIGLKYDGKSLKEVRNGASLERPSDKEEIIKTSKGVPIESGESARGDKTSGSEEEERPEDEDKEVFEGDHDQISSLHEREQLEQHDSKTDEEISKDQDVESLRSKQRHLENKISNLEDKLKLLDELPSNKAIIQEAQQTDSSDTDNRNKESTLSGVWQFMKINSRLQAAEEGIDRVMSLLNEFLGGGKTLGEMSGNIQDLSKELQNLKNQLNEKTPKDMENVLKNLVKKEDLREYVKWPALEEALQIQKDKNKKVKSGGNVDIMDVEKERKMSGGSYEGRPQTSPASPTQDPLSDVPKTAMLSEFTQVSSNELPEDQDTTHPSPEVVECLRRIGELSDEHDKVEKQVNEMNKILSNKMDKRDFNIPQDLQDKLDALQKGLDSLMQNGASVSGGKEVKDVAYDNKEKIDAIRRELAAMARQAKQSYIERPPNVPAIDNEALDAIRNKLSELQDKQVKQDTNAGNTDQKIAELMEDLNLKKEHIDNLYKYIQDLQDNKADKDNVAMEMDHKADKSALQNMVNTTTFDSSFNMLDEGLKEALQKMDEYMNEELALKQALKQLSCDMKEKMDNEALKALQNYLEKRIADVQKSRTMIAREANVDLTGAAGLRRPLPIDFHCISCNRPVEVKYNSDVQPSLPKADSMHLKRSKGPYISYEMDQVRHYQRPMYRPDKLTSGDLVTSRPCGGSHTVMTQPIRKPVRLHNSQLSHVLNGSSREEPPVTYPRWTREVSIIDFVKGSDGHVYKGRYKAIPPISRKHKHTPSESDLPPLDKDSTPPLTRPKWSSEPELSRHLNESSSPDEREQVNKNRDNQEHIRTTPPLSKSVSPNTRIKRILSQRSPDQDLERVPSPSPPTARENEHQHRMSREEFLAKQQQEMAEDRLFSPRKHQSELRTTLSEIEHTEDSLNKGGYVTRLYSPQIQKETRPSKSGGKEVVASAIDLAKGRMSVDSVDDIIS</sequence>
<feature type="domain" description="DUF4795" evidence="3">
    <location>
        <begin position="474"/>
        <end position="690"/>
    </location>
</feature>
<feature type="region of interest" description="Disordered" evidence="2">
    <location>
        <begin position="707"/>
        <end position="729"/>
    </location>
</feature>
<feature type="compositionally biased region" description="Polar residues" evidence="2">
    <location>
        <begin position="856"/>
        <end position="866"/>
    </location>
</feature>
<proteinExistence type="predicted"/>
<evidence type="ECO:0000256" key="2">
    <source>
        <dbReference type="SAM" id="MobiDB-lite"/>
    </source>
</evidence>
<feature type="compositionally biased region" description="Basic and acidic residues" evidence="2">
    <location>
        <begin position="820"/>
        <end position="853"/>
    </location>
</feature>
<reference evidence="5" key="1">
    <citation type="submission" date="2025-08" db="UniProtKB">
        <authorList>
            <consortium name="RefSeq"/>
        </authorList>
    </citation>
    <scope>IDENTIFICATION</scope>
    <source>
        <tissue evidence="5">Tentacle</tissue>
    </source>
</reference>